<gene>
    <name evidence="1" type="ORF">Aph01nite_11480</name>
</gene>
<sequence length="68" mass="6954">MGRANWHGGWPSGLAGSGHAPACATGERLLGGDHPDTLSCRNNLASSYCAVGEPGRAIALFEQTLADC</sequence>
<evidence type="ECO:0000313" key="1">
    <source>
        <dbReference type="EMBL" id="GIH22838.1"/>
    </source>
</evidence>
<dbReference type="InterPro" id="IPR011990">
    <property type="entry name" value="TPR-like_helical_dom_sf"/>
</dbReference>
<keyword evidence="2" id="KW-1185">Reference proteome</keyword>
<dbReference type="Pfam" id="PF13424">
    <property type="entry name" value="TPR_12"/>
    <property type="match status" value="1"/>
</dbReference>
<proteinExistence type="predicted"/>
<evidence type="ECO:0000313" key="2">
    <source>
        <dbReference type="Proteomes" id="UP000640052"/>
    </source>
</evidence>
<evidence type="ECO:0008006" key="3">
    <source>
        <dbReference type="Google" id="ProtNLM"/>
    </source>
</evidence>
<organism evidence="1 2">
    <name type="scientific">Acrocarpospora phusangensis</name>
    <dbReference type="NCBI Taxonomy" id="1070424"/>
    <lineage>
        <taxon>Bacteria</taxon>
        <taxon>Bacillati</taxon>
        <taxon>Actinomycetota</taxon>
        <taxon>Actinomycetes</taxon>
        <taxon>Streptosporangiales</taxon>
        <taxon>Streptosporangiaceae</taxon>
        <taxon>Acrocarpospora</taxon>
    </lineage>
</organism>
<dbReference type="RefSeq" id="WP_204039671.1">
    <property type="nucleotide sequence ID" value="NZ_BOOA01000006.1"/>
</dbReference>
<comment type="caution">
    <text evidence="1">The sequence shown here is derived from an EMBL/GenBank/DDBJ whole genome shotgun (WGS) entry which is preliminary data.</text>
</comment>
<name>A0A919Q6I7_9ACTN</name>
<accession>A0A919Q6I7</accession>
<dbReference type="SUPFAM" id="SSF48452">
    <property type="entry name" value="TPR-like"/>
    <property type="match status" value="1"/>
</dbReference>
<protein>
    <recommendedName>
        <fullName evidence="3">Tetratricopeptide repeat protein</fullName>
    </recommendedName>
</protein>
<reference evidence="1" key="1">
    <citation type="submission" date="2021-01" db="EMBL/GenBank/DDBJ databases">
        <title>Whole genome shotgun sequence of Acrocarpospora phusangensis NBRC 108782.</title>
        <authorList>
            <person name="Komaki H."/>
            <person name="Tamura T."/>
        </authorList>
    </citation>
    <scope>NUCLEOTIDE SEQUENCE</scope>
    <source>
        <strain evidence="1">NBRC 108782</strain>
    </source>
</reference>
<dbReference type="Proteomes" id="UP000640052">
    <property type="component" value="Unassembled WGS sequence"/>
</dbReference>
<dbReference type="EMBL" id="BOOA01000006">
    <property type="protein sequence ID" value="GIH22838.1"/>
    <property type="molecule type" value="Genomic_DNA"/>
</dbReference>
<dbReference type="AlphaFoldDB" id="A0A919Q6I7"/>
<dbReference type="Gene3D" id="1.25.40.10">
    <property type="entry name" value="Tetratricopeptide repeat domain"/>
    <property type="match status" value="1"/>
</dbReference>